<organism evidence="2 4">
    <name type="scientific">Leptospira bourretii</name>
    <dbReference type="NCBI Taxonomy" id="2484962"/>
    <lineage>
        <taxon>Bacteria</taxon>
        <taxon>Pseudomonadati</taxon>
        <taxon>Spirochaetota</taxon>
        <taxon>Spirochaetia</taxon>
        <taxon>Leptospirales</taxon>
        <taxon>Leptospiraceae</taxon>
        <taxon>Leptospira</taxon>
    </lineage>
</organism>
<dbReference type="EMBL" id="RQFM01000022">
    <property type="protein sequence ID" value="TGK84819.1"/>
    <property type="molecule type" value="Genomic_DNA"/>
</dbReference>
<evidence type="ECO:0000313" key="5">
    <source>
        <dbReference type="Proteomes" id="UP000297918"/>
    </source>
</evidence>
<comment type="caution">
    <text evidence="2">The sequence shown here is derived from an EMBL/GenBank/DDBJ whole genome shotgun (WGS) entry which is preliminary data.</text>
</comment>
<dbReference type="OrthoDB" id="1493152at2"/>
<dbReference type="EMBL" id="RQFL01000024">
    <property type="protein sequence ID" value="TGK90586.1"/>
    <property type="molecule type" value="Genomic_DNA"/>
</dbReference>
<sequence length="291" mass="34431">MGIGLLRKWYKLNKISNWLTYKKRNRNFSFEIIDVTEHNKVDQELIAFLQEKIIFSYRTLDFYKHHFGNDLNEKEIKSYLIEQILPKNESDLDKIVRQGDWGEIFAQVIVSEFTELSIPSAKLRWKINKDKSVFGTDLIAFNDSDTITDIYYFEIKTRYKPNIKEGTTPNRHYIPTIAHQSLLKDAMSPTESIFNYLQMQYYEKEDYNSAKKYSDLVKNSKLYSKIFEIFLILEKSKYQEKILEELENLPPSLSPLNVTIVLIDNLQELVTKTWDDIENTLVSKLRNLPPT</sequence>
<evidence type="ECO:0000313" key="2">
    <source>
        <dbReference type="EMBL" id="TGK84819.1"/>
    </source>
</evidence>
<evidence type="ECO:0000313" key="4">
    <source>
        <dbReference type="Proteomes" id="UP000297394"/>
    </source>
</evidence>
<dbReference type="AlphaFoldDB" id="A0A4R9IKV4"/>
<evidence type="ECO:0000259" key="1">
    <source>
        <dbReference type="Pfam" id="PF08878"/>
    </source>
</evidence>
<proteinExistence type="predicted"/>
<feature type="domain" description="Anti-bacteriophage protein A/HamA C-terminal" evidence="1">
    <location>
        <begin position="23"/>
        <end position="271"/>
    </location>
</feature>
<gene>
    <name evidence="2" type="ORF">EHQ23_08980</name>
    <name evidence="3" type="ORF">EHQ26_10580</name>
</gene>
<dbReference type="InterPro" id="IPR014976">
    <property type="entry name" value="AbpA_HamA_C"/>
</dbReference>
<dbReference type="Pfam" id="PF08878">
    <property type="entry name" value="HamA"/>
    <property type="match status" value="1"/>
</dbReference>
<accession>A0A4R9IKV4</accession>
<reference evidence="4 5" key="2">
    <citation type="journal article" date="2019" name="PLoS Negl. Trop. Dis.">
        <title>Revisiting the worldwide diversity of Leptospira species in the environment.</title>
        <authorList>
            <person name="Vincent A.T."/>
            <person name="Schiettekatte O."/>
            <person name="Bourhy P."/>
            <person name="Veyrier F.J."/>
            <person name="Picardeau M."/>
        </authorList>
    </citation>
    <scope>NUCLEOTIDE SEQUENCE [LARGE SCALE GENOMIC DNA]</scope>
    <source>
        <strain evidence="2 4">201800280</strain>
        <strain evidence="5">201800281</strain>
    </source>
</reference>
<dbReference type="Proteomes" id="UP000297394">
    <property type="component" value="Unassembled WGS sequence"/>
</dbReference>
<reference evidence="3" key="1">
    <citation type="submission" date="2018-10" db="EMBL/GenBank/DDBJ databases">
        <authorList>
            <person name="Vincent A.T."/>
            <person name="Schiettekatte O."/>
            <person name="Bourhy P."/>
            <person name="Veyrier F.J."/>
            <person name="Picardeau M."/>
        </authorList>
    </citation>
    <scope>NUCLEOTIDE SEQUENCE</scope>
    <source>
        <strain evidence="3">201800281</strain>
    </source>
</reference>
<keyword evidence="5" id="KW-1185">Reference proteome</keyword>
<evidence type="ECO:0000313" key="3">
    <source>
        <dbReference type="EMBL" id="TGK90586.1"/>
    </source>
</evidence>
<name>A0A4R9IKV4_9LEPT</name>
<dbReference type="Proteomes" id="UP000297918">
    <property type="component" value="Unassembled WGS sequence"/>
</dbReference>
<protein>
    <submittedName>
        <fullName evidence="2">DUF1837 domain-containing protein</fullName>
    </submittedName>
</protein>